<dbReference type="SMART" id="SM00304">
    <property type="entry name" value="HAMP"/>
    <property type="match status" value="1"/>
</dbReference>
<dbReference type="SUPFAM" id="SSF55781">
    <property type="entry name" value="GAF domain-like"/>
    <property type="match status" value="1"/>
</dbReference>
<dbReference type="InterPro" id="IPR036890">
    <property type="entry name" value="HATPase_C_sf"/>
</dbReference>
<dbReference type="Pfam" id="PF00072">
    <property type="entry name" value="Response_reg"/>
    <property type="match status" value="3"/>
</dbReference>
<name>A0ABV2AVQ9_9GAMM</name>
<dbReference type="InterPro" id="IPR036097">
    <property type="entry name" value="HisK_dim/P_sf"/>
</dbReference>
<evidence type="ECO:0000256" key="5">
    <source>
        <dbReference type="ARBA" id="ARBA00022679"/>
    </source>
</evidence>
<dbReference type="PRINTS" id="PR00344">
    <property type="entry name" value="BCTRLSENSOR"/>
</dbReference>
<dbReference type="SUPFAM" id="SSF55874">
    <property type="entry name" value="ATPase domain of HSP90 chaperone/DNA topoisomerase II/histidine kinase"/>
    <property type="match status" value="1"/>
</dbReference>
<dbReference type="Pfam" id="PF00512">
    <property type="entry name" value="HisKA"/>
    <property type="match status" value="1"/>
</dbReference>
<dbReference type="EMBL" id="APND01000001">
    <property type="protein sequence ID" value="MES1927696.1"/>
    <property type="molecule type" value="Genomic_DNA"/>
</dbReference>
<dbReference type="Pfam" id="PF13185">
    <property type="entry name" value="GAF_2"/>
    <property type="match status" value="1"/>
</dbReference>
<dbReference type="SUPFAM" id="SSF158472">
    <property type="entry name" value="HAMP domain-like"/>
    <property type="match status" value="1"/>
</dbReference>
<dbReference type="InterPro" id="IPR001789">
    <property type="entry name" value="Sig_transdc_resp-reg_receiver"/>
</dbReference>
<dbReference type="PROSITE" id="PS50885">
    <property type="entry name" value="HAMP"/>
    <property type="match status" value="1"/>
</dbReference>
<dbReference type="CDD" id="cd06225">
    <property type="entry name" value="HAMP"/>
    <property type="match status" value="1"/>
</dbReference>
<dbReference type="Gene3D" id="3.30.450.40">
    <property type="match status" value="1"/>
</dbReference>
<dbReference type="InterPro" id="IPR003660">
    <property type="entry name" value="HAMP_dom"/>
</dbReference>
<dbReference type="SMART" id="SM00388">
    <property type="entry name" value="HisKA"/>
    <property type="match status" value="1"/>
</dbReference>
<dbReference type="InterPro" id="IPR003594">
    <property type="entry name" value="HATPase_dom"/>
</dbReference>
<feature type="transmembrane region" description="Helical" evidence="11">
    <location>
        <begin position="24"/>
        <end position="46"/>
    </location>
</feature>
<evidence type="ECO:0000256" key="11">
    <source>
        <dbReference type="SAM" id="Phobius"/>
    </source>
</evidence>
<comment type="catalytic activity">
    <reaction evidence="1">
        <text>ATP + protein L-histidine = ADP + protein N-phospho-L-histidine.</text>
        <dbReference type="EC" id="2.7.13.3"/>
    </reaction>
</comment>
<evidence type="ECO:0000313" key="16">
    <source>
        <dbReference type="Proteomes" id="UP001460888"/>
    </source>
</evidence>
<dbReference type="Proteomes" id="UP001460888">
    <property type="component" value="Unassembled WGS sequence"/>
</dbReference>
<dbReference type="SUPFAM" id="SSF47384">
    <property type="entry name" value="Homodimeric domain of signal transducing histidine kinase"/>
    <property type="match status" value="1"/>
</dbReference>
<dbReference type="CDD" id="cd00082">
    <property type="entry name" value="HisKA"/>
    <property type="match status" value="1"/>
</dbReference>
<dbReference type="InterPro" id="IPR004358">
    <property type="entry name" value="Sig_transdc_His_kin-like_C"/>
</dbReference>
<dbReference type="InterPro" id="IPR003661">
    <property type="entry name" value="HisK_dim/P_dom"/>
</dbReference>
<dbReference type="SUPFAM" id="SSF52172">
    <property type="entry name" value="CheY-like"/>
    <property type="match status" value="3"/>
</dbReference>
<dbReference type="Gene3D" id="1.10.287.130">
    <property type="match status" value="1"/>
</dbReference>
<keyword evidence="6 15" id="KW-0418">Kinase</keyword>
<dbReference type="Pfam" id="PF00672">
    <property type="entry name" value="HAMP"/>
    <property type="match status" value="1"/>
</dbReference>
<keyword evidence="11" id="KW-1133">Transmembrane helix</keyword>
<evidence type="ECO:0000256" key="2">
    <source>
        <dbReference type="ARBA" id="ARBA00004370"/>
    </source>
</evidence>
<protein>
    <recommendedName>
        <fullName evidence="3">histidine kinase</fullName>
        <ecNumber evidence="3">2.7.13.3</ecNumber>
    </recommendedName>
</protein>
<evidence type="ECO:0000256" key="4">
    <source>
        <dbReference type="ARBA" id="ARBA00022553"/>
    </source>
</evidence>
<dbReference type="Gene3D" id="3.40.50.2300">
    <property type="match status" value="3"/>
</dbReference>
<comment type="subcellular location">
    <subcellularLocation>
        <location evidence="2">Membrane</location>
    </subcellularLocation>
</comment>
<dbReference type="CDD" id="cd16922">
    <property type="entry name" value="HATPase_EvgS-ArcB-TorS-like"/>
    <property type="match status" value="1"/>
</dbReference>
<gene>
    <name evidence="15" type="ORF">SADO_00530</name>
</gene>
<dbReference type="PROSITE" id="PS50110">
    <property type="entry name" value="RESPONSE_REGULATORY"/>
    <property type="match status" value="3"/>
</dbReference>
<keyword evidence="5" id="KW-0808">Transferase</keyword>
<dbReference type="Pfam" id="PF05227">
    <property type="entry name" value="CHASE3"/>
    <property type="match status" value="1"/>
</dbReference>
<feature type="modified residue" description="4-aspartylphosphate" evidence="8">
    <location>
        <position position="1151"/>
    </location>
</feature>
<proteinExistence type="predicted"/>
<feature type="coiled-coil region" evidence="9">
    <location>
        <begin position="453"/>
        <end position="529"/>
    </location>
</feature>
<keyword evidence="16" id="KW-1185">Reference proteome</keyword>
<keyword evidence="9" id="KW-0175">Coiled coil</keyword>
<dbReference type="PROSITE" id="PS50109">
    <property type="entry name" value="HIS_KIN"/>
    <property type="match status" value="1"/>
</dbReference>
<dbReference type="SMART" id="SM00387">
    <property type="entry name" value="HATPase_c"/>
    <property type="match status" value="1"/>
</dbReference>
<feature type="transmembrane region" description="Helical" evidence="11">
    <location>
        <begin position="200"/>
        <end position="221"/>
    </location>
</feature>
<dbReference type="Gene3D" id="6.10.340.10">
    <property type="match status" value="1"/>
</dbReference>
<dbReference type="InterPro" id="IPR005467">
    <property type="entry name" value="His_kinase_dom"/>
</dbReference>
<evidence type="ECO:0000313" key="15">
    <source>
        <dbReference type="EMBL" id="MES1927696.1"/>
    </source>
</evidence>
<feature type="modified residue" description="4-aspartylphosphate" evidence="8">
    <location>
        <position position="999"/>
    </location>
</feature>
<evidence type="ECO:0000256" key="7">
    <source>
        <dbReference type="ARBA" id="ARBA00023012"/>
    </source>
</evidence>
<keyword evidence="4 8" id="KW-0597">Phosphoprotein</keyword>
<dbReference type="SMART" id="SM00448">
    <property type="entry name" value="REC"/>
    <property type="match status" value="3"/>
</dbReference>
<keyword evidence="7" id="KW-0902">Two-component regulatory system</keyword>
<feature type="domain" description="Response regulatory" evidence="13">
    <location>
        <begin position="828"/>
        <end position="941"/>
    </location>
</feature>
<evidence type="ECO:0000259" key="12">
    <source>
        <dbReference type="PROSITE" id="PS50109"/>
    </source>
</evidence>
<dbReference type="CDD" id="cd00156">
    <property type="entry name" value="REC"/>
    <property type="match status" value="1"/>
</dbReference>
<dbReference type="InterPro" id="IPR007891">
    <property type="entry name" value="CHASE3"/>
</dbReference>
<feature type="region of interest" description="Disordered" evidence="10">
    <location>
        <begin position="794"/>
        <end position="823"/>
    </location>
</feature>
<dbReference type="RefSeq" id="WP_353108344.1">
    <property type="nucleotide sequence ID" value="NZ_APND01000001.1"/>
</dbReference>
<dbReference type="Pfam" id="PF02518">
    <property type="entry name" value="HATPase_c"/>
    <property type="match status" value="1"/>
</dbReference>
<dbReference type="Gene3D" id="3.30.565.10">
    <property type="entry name" value="Histidine kinase-like ATPase, C-terminal domain"/>
    <property type="match status" value="1"/>
</dbReference>
<evidence type="ECO:0000256" key="8">
    <source>
        <dbReference type="PROSITE-ProRule" id="PRU00169"/>
    </source>
</evidence>
<evidence type="ECO:0000256" key="3">
    <source>
        <dbReference type="ARBA" id="ARBA00012438"/>
    </source>
</evidence>
<feature type="domain" description="HAMP" evidence="14">
    <location>
        <begin position="222"/>
        <end position="275"/>
    </location>
</feature>
<dbReference type="PANTHER" id="PTHR45339:SF1">
    <property type="entry name" value="HYBRID SIGNAL TRANSDUCTION HISTIDINE KINASE J"/>
    <property type="match status" value="1"/>
</dbReference>
<dbReference type="InterPro" id="IPR003018">
    <property type="entry name" value="GAF"/>
</dbReference>
<evidence type="ECO:0000256" key="1">
    <source>
        <dbReference type="ARBA" id="ARBA00000085"/>
    </source>
</evidence>
<dbReference type="InterPro" id="IPR029016">
    <property type="entry name" value="GAF-like_dom_sf"/>
</dbReference>
<feature type="domain" description="Response regulatory" evidence="13">
    <location>
        <begin position="950"/>
        <end position="1064"/>
    </location>
</feature>
<keyword evidence="11" id="KW-0472">Membrane</keyword>
<evidence type="ECO:0000256" key="10">
    <source>
        <dbReference type="SAM" id="MobiDB-lite"/>
    </source>
</evidence>
<dbReference type="EC" id="2.7.13.3" evidence="3"/>
<dbReference type="InterPro" id="IPR011006">
    <property type="entry name" value="CheY-like_superfamily"/>
</dbReference>
<accession>A0ABV2AVQ9</accession>
<organism evidence="15 16">
    <name type="scientific">Salinisphaera dokdonensis CL-ES53</name>
    <dbReference type="NCBI Taxonomy" id="1304272"/>
    <lineage>
        <taxon>Bacteria</taxon>
        <taxon>Pseudomonadati</taxon>
        <taxon>Pseudomonadota</taxon>
        <taxon>Gammaproteobacteria</taxon>
        <taxon>Salinisphaerales</taxon>
        <taxon>Salinisphaeraceae</taxon>
        <taxon>Salinisphaera</taxon>
    </lineage>
</organism>
<feature type="domain" description="Response regulatory" evidence="13">
    <location>
        <begin position="1101"/>
        <end position="1218"/>
    </location>
</feature>
<evidence type="ECO:0000256" key="9">
    <source>
        <dbReference type="SAM" id="Coils"/>
    </source>
</evidence>
<reference evidence="15 16" key="1">
    <citation type="submission" date="2013-03" db="EMBL/GenBank/DDBJ databases">
        <title>Salinisphaera dokdonensis CL-ES53 Genome Sequencing.</title>
        <authorList>
            <person name="Li C."/>
            <person name="Lai Q."/>
            <person name="Shao Z."/>
        </authorList>
    </citation>
    <scope>NUCLEOTIDE SEQUENCE [LARGE SCALE GENOMIC DNA]</scope>
    <source>
        <strain evidence="15 16">CL-ES53</strain>
    </source>
</reference>
<feature type="domain" description="Histidine kinase" evidence="12">
    <location>
        <begin position="550"/>
        <end position="782"/>
    </location>
</feature>
<evidence type="ECO:0000256" key="6">
    <source>
        <dbReference type="ARBA" id="ARBA00022777"/>
    </source>
</evidence>
<sequence>MPDEREGGSESSGFRRRLSIRQGLISAVAFILLLFGVSCAVSFMAFENVQSARVLSGGVTTTLIHTAELEEAVTRSQSALRAYVLSGDARFIETIERKDTQFDSALDRLYQYSDRSALQRRRLDEIARLQRDWTRRVITPAVEQVQAGQLTSAQRELIRDGGTSMTDPLRRTLDQFRFQVQNELDHSVALIDYRQDRARWLLLGVLLFGLLIGLFTVRAVVRRVTRPLALLANMTTRLADGERDVHIHFRERQDEIGEVANALEKFRQIILEQDRQSWIRDHRARLTVALQKCKSEEELGTRLLEEIAPLFGAGYGALFTPLNRHDEDSAFALSASYGYSCDVAHTFEPGEGLVGQVVTSGEPILLDNVPDPYLTVRSGLGESRPTVLLIAPAMVGDSILGVLELGLLQRPTSAQQELLDTLLPNVGLGLLTLARTRRAVELLEQSRAQTLALKESEQRQRDRQEELKSANSELRMQSEELNAQSEELRASEEELKVQSDELQATNEELRQRQELMRKQQHELARLHTETKRRAEALARTSQYKSDFLANMSHELRTPLNSLLILSRSLADNSANHLDAEEAEAAAIIHESGTNLLSLINDILDLSKIEAGKMTVTPESTGVDGVVRRIERDFAHVAQRKGIAFEVHVGAGVPDTLVTDSGKLDQVIRNLVSNAIKFTENGTVRVEIVAPAADTVFKTKGLTSDDALAIHVIDEGIGIPKNRLEQIFHAFEQVDAGTSRTYGGTGLGLSISVELARLLGGEINVESELGAGSRFSVYVRRVLDANIKISPTISETAQTRRIDDSTSPAPAELEPRSPAETPADETRTHVLIIDDDANFARIVAQAAEARGYECSTAADGERGLDMVRQQLPDAIVLDLGLPGMDGWAVLDRLKANERTREIPVHIVSAADNTGQYQQSGAVGYLRKPVSKADIETLFARAEVLSGREARRVLVVDDDRDAHTAITHLLKQENVAIQAVVSGAEALDRLEREDFDCVVLDLSLPDISGFELLEQIAQRDDAPPVVVYSARELSEEQTRRLRAHTDSIVIKGARAQERLLDEVSLFFHRLTERRDTAAPSRAGTPSGDAAPAAVAPSDLAGQTVLLVDDDMRNTFALSRALREKGLKVLMASDGFKALDQLAANSQIAIVLMDIMMPGMDGYETIRRIRAQPNHESLPIIALTAKAMAGDREKCLEAGASEYLPKPLDARALLQLMARLV</sequence>
<dbReference type="CDD" id="cd17546">
    <property type="entry name" value="REC_hyHK_CKI1_RcsC-like"/>
    <property type="match status" value="1"/>
</dbReference>
<dbReference type="PANTHER" id="PTHR45339">
    <property type="entry name" value="HYBRID SIGNAL TRANSDUCTION HISTIDINE KINASE J"/>
    <property type="match status" value="1"/>
</dbReference>
<evidence type="ECO:0000259" key="14">
    <source>
        <dbReference type="PROSITE" id="PS50885"/>
    </source>
</evidence>
<feature type="modified residue" description="4-aspartylphosphate" evidence="8">
    <location>
        <position position="877"/>
    </location>
</feature>
<dbReference type="GO" id="GO:0016301">
    <property type="term" value="F:kinase activity"/>
    <property type="evidence" value="ECO:0007669"/>
    <property type="project" value="UniProtKB-KW"/>
</dbReference>
<evidence type="ECO:0000259" key="13">
    <source>
        <dbReference type="PROSITE" id="PS50110"/>
    </source>
</evidence>
<comment type="caution">
    <text evidence="15">The sequence shown here is derived from an EMBL/GenBank/DDBJ whole genome shotgun (WGS) entry which is preliminary data.</text>
</comment>
<keyword evidence="11" id="KW-0812">Transmembrane</keyword>